<keyword evidence="1" id="KW-0472">Membrane</keyword>
<feature type="transmembrane region" description="Helical" evidence="1">
    <location>
        <begin position="39"/>
        <end position="55"/>
    </location>
</feature>
<dbReference type="AlphaFoldDB" id="A0A9N7G4G4"/>
<proteinExistence type="predicted"/>
<keyword evidence="1" id="KW-1133">Transmembrane helix</keyword>
<name>A0A9N7G4G4_BORBG</name>
<geneLocation type="plasmid" evidence="2">
    <name>297_lp28-1</name>
</geneLocation>
<gene>
    <name evidence="2" type="ORF">Bbu297_F25</name>
</gene>
<organism evidence="2">
    <name type="scientific">Borreliella burgdorferi 297</name>
    <dbReference type="NCBI Taxonomy" id="521009"/>
    <lineage>
        <taxon>Bacteria</taxon>
        <taxon>Pseudomonadati</taxon>
        <taxon>Spirochaetota</taxon>
        <taxon>Spirochaetia</taxon>
        <taxon>Spirochaetales</taxon>
        <taxon>Borreliaceae</taxon>
        <taxon>Borreliella</taxon>
    </lineage>
</organism>
<dbReference type="SUPFAM" id="SSF81901">
    <property type="entry name" value="HCP-like"/>
    <property type="match status" value="1"/>
</dbReference>
<reference evidence="2" key="1">
    <citation type="journal article" date="2011" name="J. Bacteriol.">
        <title>Whole-genome sequences of thirteen isolates of Borrelia burgdorferi.</title>
        <authorList>
            <person name="Schutzer S.E."/>
            <person name="Fraser-Liggett C.M."/>
            <person name="Casjens S.R."/>
            <person name="Qiu W.G."/>
            <person name="Dunn J.J."/>
            <person name="Mongodin E.F."/>
            <person name="Luft B.J."/>
        </authorList>
    </citation>
    <scope>NUCLEOTIDE SEQUENCE [LARGE SCALE GENOMIC DNA]</scope>
    <source>
        <strain evidence="2">297</strain>
    </source>
</reference>
<dbReference type="Gene3D" id="1.25.40.10">
    <property type="entry name" value="Tetratricopeptide repeat domain"/>
    <property type="match status" value="1"/>
</dbReference>
<protein>
    <recommendedName>
        <fullName evidence="3">Tetratricopeptide repeat domain protein</fullName>
    </recommendedName>
</protein>
<evidence type="ECO:0000313" key="2">
    <source>
        <dbReference type="EMBL" id="ADQ44744.1"/>
    </source>
</evidence>
<evidence type="ECO:0000256" key="1">
    <source>
        <dbReference type="SAM" id="Phobius"/>
    </source>
</evidence>
<accession>A0A9N7G4G4</accession>
<sequence length="304" mass="36121">MPIYNWYKYREFIKGKIFPLINLFIELLLIIRWQKVMKIYFYYLFFIILNFNFLYSNSFKALTIEYNNILEKYYSGDINNNLVLKDKSDYINFYMDKFKTLDKKLKSFKDTRKKYLVSIINFQIASMAQGLNVKNFYDSYSIFLSAKSDLLDFISSQLFKDCQKSVRSDSYRVLGDLNLSILRYTGGMKLVKISNEAKNALTKSLEIDNKNVFANISLATWHLYFSRIVGGGNFEKAIEFLQKALKYSKRNLEKYLTNVWLSQGYFRLKKENEYKKHLKEAKNIFPNGLFHKIVIERNNLGELP</sequence>
<keyword evidence="2" id="KW-0614">Plasmid</keyword>
<evidence type="ECO:0008006" key="3">
    <source>
        <dbReference type="Google" id="ProtNLM"/>
    </source>
</evidence>
<dbReference type="EMBL" id="CP002265">
    <property type="protein sequence ID" value="ADQ44744.1"/>
    <property type="molecule type" value="Genomic_DNA"/>
</dbReference>
<dbReference type="InterPro" id="IPR011990">
    <property type="entry name" value="TPR-like_helical_dom_sf"/>
</dbReference>
<keyword evidence="1" id="KW-0812">Transmembrane</keyword>